<evidence type="ECO:0000313" key="6">
    <source>
        <dbReference type="EMBL" id="KAK5870134.1"/>
    </source>
</evidence>
<evidence type="ECO:0000256" key="4">
    <source>
        <dbReference type="SAM" id="SignalP"/>
    </source>
</evidence>
<proteinExistence type="predicted"/>
<name>A0AAN8AV91_ELEMC</name>
<feature type="signal peptide" evidence="4">
    <location>
        <begin position="1"/>
        <end position="21"/>
    </location>
</feature>
<dbReference type="SUPFAM" id="SSF56487">
    <property type="entry name" value="SRCR-like"/>
    <property type="match status" value="1"/>
</dbReference>
<feature type="disulfide bond" evidence="3">
    <location>
        <begin position="52"/>
        <end position="116"/>
    </location>
</feature>
<dbReference type="Gene3D" id="1.25.40.420">
    <property type="match status" value="1"/>
</dbReference>
<feature type="domain" description="SRCR" evidence="5">
    <location>
        <begin position="27"/>
        <end position="127"/>
    </location>
</feature>
<dbReference type="PANTHER" id="PTHR24410:SF16">
    <property type="entry name" value="GALECTIN-3-BINDING PROTEIN"/>
    <property type="match status" value="1"/>
</dbReference>
<dbReference type="PRINTS" id="PR00258">
    <property type="entry name" value="SPERACTRCPTR"/>
</dbReference>
<feature type="disulfide bond" evidence="3">
    <location>
        <begin position="96"/>
        <end position="106"/>
    </location>
</feature>
<evidence type="ECO:0000256" key="2">
    <source>
        <dbReference type="ARBA" id="ARBA00023157"/>
    </source>
</evidence>
<comment type="caution">
    <text evidence="6">The sequence shown here is derived from an EMBL/GenBank/DDBJ whole genome shotgun (WGS) entry which is preliminary data.</text>
</comment>
<dbReference type="PROSITE" id="PS50287">
    <property type="entry name" value="SRCR_2"/>
    <property type="match status" value="1"/>
</dbReference>
<sequence length="556" mass="62847">MKENTFFLVCFLSLSVSLSAGQEEGSVRLVGGQDNAEGRVEIFLKGVWGTVCNSYWDITDAHVVCRQLHFPGAIEALTTPQFGTGKGKFLMNTVLCTGAEKSLLLCYYSAESPSHCGPSRQAGVRCLKEQINSDLNREYDFDHNTSLSHQLGELFDSGRDCDMNIRVVVHNNTSETICAHSLILSLNSQPDFSNLTIDTTSNCSEHANTFVRYFYTRQIKFTLSSTPCILKMAQDWGVTEVQKEAANLFRQFLPEDPTFQSQSSFYEYAVHIGDEALQEDCIRYLAWNCEALIQSPTWTNLSFALVKALLSRPDLVVRNETFILNGLERWSAAKGKATVPVDLLELIRFPLIPAEDLYTLSGSQYNALKLKGFQFNSLPLKTLLPILREDENVYIPRICMDNPWSTTFNHHKVKIYKDFGFYNRYGEKLNSLTSKIRSPVHNSAYFTSNYMVWKIRVYISLAECSRDGVTCPTLPAVSLKVEEKNQDLPREMAGKIQYSNSLIVLCEGAYVMDVHQFSNGNGENFVSVPRSADQVYPCHSDQFSYKVVIRPHYVTD</sequence>
<evidence type="ECO:0000313" key="7">
    <source>
        <dbReference type="Proteomes" id="UP001346869"/>
    </source>
</evidence>
<gene>
    <name evidence="6" type="ORF">PBY51_024794</name>
</gene>
<evidence type="ECO:0000259" key="5">
    <source>
        <dbReference type="PROSITE" id="PS50287"/>
    </source>
</evidence>
<dbReference type="InterPro" id="IPR011705">
    <property type="entry name" value="BACK"/>
</dbReference>
<feature type="chain" id="PRO_5042812484" description="SRCR domain-containing protein" evidence="4">
    <location>
        <begin position="22"/>
        <end position="556"/>
    </location>
</feature>
<dbReference type="InterPro" id="IPR011333">
    <property type="entry name" value="SKP1/BTB/POZ_sf"/>
</dbReference>
<dbReference type="FunFam" id="3.10.250.10:FF:000001">
    <property type="entry name" value="Lysyl oxidase 4 isoform X1"/>
    <property type="match status" value="1"/>
</dbReference>
<dbReference type="EMBL" id="JAUZQC010000006">
    <property type="protein sequence ID" value="KAK5870134.1"/>
    <property type="molecule type" value="Genomic_DNA"/>
</dbReference>
<dbReference type="InterPro" id="IPR051481">
    <property type="entry name" value="BTB-POZ/Galectin-3-binding"/>
</dbReference>
<dbReference type="InterPro" id="IPR036772">
    <property type="entry name" value="SRCR-like_dom_sf"/>
</dbReference>
<dbReference type="Gene3D" id="3.30.710.10">
    <property type="entry name" value="Potassium Channel Kv1.1, Chain A"/>
    <property type="match status" value="1"/>
</dbReference>
<organism evidence="6 7">
    <name type="scientific">Eleginops maclovinus</name>
    <name type="common">Patagonian blennie</name>
    <name type="synonym">Eleginus maclovinus</name>
    <dbReference type="NCBI Taxonomy" id="56733"/>
    <lineage>
        <taxon>Eukaryota</taxon>
        <taxon>Metazoa</taxon>
        <taxon>Chordata</taxon>
        <taxon>Craniata</taxon>
        <taxon>Vertebrata</taxon>
        <taxon>Euteleostomi</taxon>
        <taxon>Actinopterygii</taxon>
        <taxon>Neopterygii</taxon>
        <taxon>Teleostei</taxon>
        <taxon>Neoteleostei</taxon>
        <taxon>Acanthomorphata</taxon>
        <taxon>Eupercaria</taxon>
        <taxon>Perciformes</taxon>
        <taxon>Notothenioidei</taxon>
        <taxon>Eleginopidae</taxon>
        <taxon>Eleginops</taxon>
    </lineage>
</organism>
<dbReference type="PANTHER" id="PTHR24410">
    <property type="entry name" value="HL07962P-RELATED"/>
    <property type="match status" value="1"/>
</dbReference>
<dbReference type="SMART" id="SM00202">
    <property type="entry name" value="SR"/>
    <property type="match status" value="1"/>
</dbReference>
<dbReference type="AlphaFoldDB" id="A0AAN8AV91"/>
<reference evidence="6 7" key="2">
    <citation type="journal article" date="2023" name="Mol. Biol. Evol.">
        <title>Genomics of Secondarily Temperate Adaptation in the Only Non-Antarctic Icefish.</title>
        <authorList>
            <person name="Rivera-Colon A.G."/>
            <person name="Rayamajhi N."/>
            <person name="Minhas B.F."/>
            <person name="Madrigal G."/>
            <person name="Bilyk K.T."/>
            <person name="Yoon V."/>
            <person name="Hune M."/>
            <person name="Gregory S."/>
            <person name="Cheng C.H.C."/>
            <person name="Catchen J.M."/>
        </authorList>
    </citation>
    <scope>NUCLEOTIDE SEQUENCE [LARGE SCALE GENOMIC DNA]</scope>
    <source>
        <strain evidence="6">JMC-PN-2008</strain>
    </source>
</reference>
<dbReference type="GO" id="GO:0016020">
    <property type="term" value="C:membrane"/>
    <property type="evidence" value="ECO:0007669"/>
    <property type="project" value="InterPro"/>
</dbReference>
<keyword evidence="1 4" id="KW-0732">Signal</keyword>
<evidence type="ECO:0000256" key="1">
    <source>
        <dbReference type="ARBA" id="ARBA00022729"/>
    </source>
</evidence>
<evidence type="ECO:0000256" key="3">
    <source>
        <dbReference type="PROSITE-ProRule" id="PRU00196"/>
    </source>
</evidence>
<dbReference type="InterPro" id="IPR001190">
    <property type="entry name" value="SRCR"/>
</dbReference>
<keyword evidence="7" id="KW-1185">Reference proteome</keyword>
<dbReference type="Pfam" id="PF07707">
    <property type="entry name" value="BACK"/>
    <property type="match status" value="1"/>
</dbReference>
<dbReference type="SMART" id="SM00875">
    <property type="entry name" value="BACK"/>
    <property type="match status" value="1"/>
</dbReference>
<protein>
    <recommendedName>
        <fullName evidence="5">SRCR domain-containing protein</fullName>
    </recommendedName>
</protein>
<dbReference type="Gene3D" id="3.10.250.10">
    <property type="entry name" value="SRCR-like domain"/>
    <property type="match status" value="1"/>
</dbReference>
<dbReference type="SUPFAM" id="SSF54695">
    <property type="entry name" value="POZ domain"/>
    <property type="match status" value="1"/>
</dbReference>
<accession>A0AAN8AV91</accession>
<dbReference type="Proteomes" id="UP001346869">
    <property type="component" value="Unassembled WGS sequence"/>
</dbReference>
<dbReference type="Pfam" id="PF00530">
    <property type="entry name" value="SRCR"/>
    <property type="match status" value="1"/>
</dbReference>
<feature type="disulfide bond" evidence="3">
    <location>
        <begin position="65"/>
        <end position="126"/>
    </location>
</feature>
<keyword evidence="2 3" id="KW-1015">Disulfide bond</keyword>
<reference evidence="6 7" key="1">
    <citation type="journal article" date="2023" name="Genes (Basel)">
        <title>Chromosome-Level Genome Assembly and Circadian Gene Repertoire of the Patagonia Blennie Eleginops maclovinus-The Closest Ancestral Proxy of Antarctic Cryonotothenioids.</title>
        <authorList>
            <person name="Cheng C.C."/>
            <person name="Rivera-Colon A.G."/>
            <person name="Minhas B.F."/>
            <person name="Wilson L."/>
            <person name="Rayamajhi N."/>
            <person name="Vargas-Chacoff L."/>
            <person name="Catchen J.M."/>
        </authorList>
    </citation>
    <scope>NUCLEOTIDE SEQUENCE [LARGE SCALE GENOMIC DNA]</scope>
    <source>
        <strain evidence="6">JMC-PN-2008</strain>
    </source>
</reference>